<evidence type="ECO:0000313" key="1">
    <source>
        <dbReference type="EMBL" id="MFD2547159.1"/>
    </source>
</evidence>
<dbReference type="Proteomes" id="UP001597545">
    <property type="component" value="Unassembled WGS sequence"/>
</dbReference>
<evidence type="ECO:0000313" key="2">
    <source>
        <dbReference type="Proteomes" id="UP001597545"/>
    </source>
</evidence>
<dbReference type="RefSeq" id="WP_380901646.1">
    <property type="nucleotide sequence ID" value="NZ_JBHUEG010000007.1"/>
</dbReference>
<gene>
    <name evidence="1" type="ORF">ACFSR5_05805</name>
</gene>
<accession>A0ABW5KEF1</accession>
<evidence type="ECO:0008006" key="3">
    <source>
        <dbReference type="Google" id="ProtNLM"/>
    </source>
</evidence>
<protein>
    <recommendedName>
        <fullName evidence="3">WG repeat-containing protein</fullName>
    </recommendedName>
</protein>
<name>A0ABW5KEF1_9SPHI</name>
<keyword evidence="2" id="KW-1185">Reference proteome</keyword>
<proteinExistence type="predicted"/>
<reference evidence="2" key="1">
    <citation type="journal article" date="2019" name="Int. J. Syst. Evol. Microbiol.">
        <title>The Global Catalogue of Microorganisms (GCM) 10K type strain sequencing project: providing services to taxonomists for standard genome sequencing and annotation.</title>
        <authorList>
            <consortium name="The Broad Institute Genomics Platform"/>
            <consortium name="The Broad Institute Genome Sequencing Center for Infectious Disease"/>
            <person name="Wu L."/>
            <person name="Ma J."/>
        </authorList>
    </citation>
    <scope>NUCLEOTIDE SEQUENCE [LARGE SCALE GENOMIC DNA]</scope>
    <source>
        <strain evidence="2">KCTC 42662</strain>
    </source>
</reference>
<comment type="caution">
    <text evidence="1">The sequence shown here is derived from an EMBL/GenBank/DDBJ whole genome shotgun (WGS) entry which is preliminary data.</text>
</comment>
<sequence>MAPAGLIFYDHKGNEVGKLARSEANGTGLQALAFDYANADPIGRLVQDDRRGGKNFRAGILIQ</sequence>
<dbReference type="EMBL" id="JBHULR010000003">
    <property type="protein sequence ID" value="MFD2547159.1"/>
    <property type="molecule type" value="Genomic_DNA"/>
</dbReference>
<organism evidence="1 2">
    <name type="scientific">Sphingobacterium suaedae</name>
    <dbReference type="NCBI Taxonomy" id="1686402"/>
    <lineage>
        <taxon>Bacteria</taxon>
        <taxon>Pseudomonadati</taxon>
        <taxon>Bacteroidota</taxon>
        <taxon>Sphingobacteriia</taxon>
        <taxon>Sphingobacteriales</taxon>
        <taxon>Sphingobacteriaceae</taxon>
        <taxon>Sphingobacterium</taxon>
    </lineage>
</organism>